<keyword evidence="2" id="KW-1185">Reference proteome</keyword>
<organism evidence="1 2">
    <name type="scientific">Pseudosporangium ferrugineum</name>
    <dbReference type="NCBI Taxonomy" id="439699"/>
    <lineage>
        <taxon>Bacteria</taxon>
        <taxon>Bacillati</taxon>
        <taxon>Actinomycetota</taxon>
        <taxon>Actinomycetes</taxon>
        <taxon>Micromonosporales</taxon>
        <taxon>Micromonosporaceae</taxon>
        <taxon>Pseudosporangium</taxon>
    </lineage>
</organism>
<evidence type="ECO:0000313" key="2">
    <source>
        <dbReference type="Proteomes" id="UP000239209"/>
    </source>
</evidence>
<dbReference type="EMBL" id="PVZG01000001">
    <property type="protein sequence ID" value="PRY32991.1"/>
    <property type="molecule type" value="Genomic_DNA"/>
</dbReference>
<proteinExistence type="predicted"/>
<accession>A0A2T0SHU3</accession>
<sequence>MDETTAVSPGNPCPFLRALVAQGHLAGDVQPVSAVDTTIRRVAAAGDGSPSLPGAAIRLIATVSNGLGPGRLLRTRRHGVRLDELRGGPLDKKGAGSGILDQRANLVAAELDRLDGFAGEKRLPDGTTERGLDADDLNRYMDANFARAAGRRRGIDRKLMNGEWPVLLKVLGRDGADGRYLPVADVRRLFAEQALPQRILDRLAAVS</sequence>
<evidence type="ECO:0000313" key="1">
    <source>
        <dbReference type="EMBL" id="PRY32991.1"/>
    </source>
</evidence>
<reference evidence="1 2" key="1">
    <citation type="submission" date="2018-03" db="EMBL/GenBank/DDBJ databases">
        <title>Genomic Encyclopedia of Archaeal and Bacterial Type Strains, Phase II (KMG-II): from individual species to whole genera.</title>
        <authorList>
            <person name="Goeker M."/>
        </authorList>
    </citation>
    <scope>NUCLEOTIDE SEQUENCE [LARGE SCALE GENOMIC DNA]</scope>
    <source>
        <strain evidence="1 2">DSM 45348</strain>
    </source>
</reference>
<dbReference type="OrthoDB" id="9152322at2"/>
<protein>
    <submittedName>
        <fullName evidence="1">Uncharacterized protein</fullName>
    </submittedName>
</protein>
<name>A0A2T0SHU3_9ACTN</name>
<gene>
    <name evidence="1" type="ORF">CLV70_101151</name>
</gene>
<dbReference type="AlphaFoldDB" id="A0A2T0SHU3"/>
<comment type="caution">
    <text evidence="1">The sequence shown here is derived from an EMBL/GenBank/DDBJ whole genome shotgun (WGS) entry which is preliminary data.</text>
</comment>
<dbReference type="RefSeq" id="WP_106124356.1">
    <property type="nucleotide sequence ID" value="NZ_PVZG01000001.1"/>
</dbReference>
<dbReference type="Proteomes" id="UP000239209">
    <property type="component" value="Unassembled WGS sequence"/>
</dbReference>